<dbReference type="EMBL" id="CACVBM020001595">
    <property type="protein sequence ID" value="CAA7054944.1"/>
    <property type="molecule type" value="Genomic_DNA"/>
</dbReference>
<evidence type="ECO:0000313" key="5">
    <source>
        <dbReference type="Proteomes" id="UP000467841"/>
    </source>
</evidence>
<reference evidence="4 5" key="1">
    <citation type="submission" date="2020-01" db="EMBL/GenBank/DDBJ databases">
        <authorList>
            <person name="Mishra B."/>
        </authorList>
    </citation>
    <scope>NUCLEOTIDE SEQUENCE [LARGE SCALE GENOMIC DNA]</scope>
</reference>
<dbReference type="PANTHER" id="PTHR47584:SF14">
    <property type="entry name" value="L10-INTERACTING MYB DOMAIN-CONTAINING PROTEIN-LIKE"/>
    <property type="match status" value="1"/>
</dbReference>
<feature type="compositionally biased region" description="Basic and acidic residues" evidence="1">
    <location>
        <begin position="152"/>
        <end position="167"/>
    </location>
</feature>
<feature type="compositionally biased region" description="Basic residues" evidence="1">
    <location>
        <begin position="207"/>
        <end position="216"/>
    </location>
</feature>
<evidence type="ECO:0000256" key="1">
    <source>
        <dbReference type="SAM" id="MobiDB-lite"/>
    </source>
</evidence>
<evidence type="ECO:0000313" key="3">
    <source>
        <dbReference type="EMBL" id="CAA7050899.1"/>
    </source>
</evidence>
<proteinExistence type="predicted"/>
<gene>
    <name evidence="3" type="ORF">MERR_LOCUS38134</name>
    <name evidence="4" type="ORF">MERR_LOCUS42180</name>
</gene>
<dbReference type="EMBL" id="CACVBM020001462">
    <property type="protein sequence ID" value="CAA7050899.1"/>
    <property type="molecule type" value="Genomic_DNA"/>
</dbReference>
<organism evidence="4 5">
    <name type="scientific">Microthlaspi erraticum</name>
    <dbReference type="NCBI Taxonomy" id="1685480"/>
    <lineage>
        <taxon>Eukaryota</taxon>
        <taxon>Viridiplantae</taxon>
        <taxon>Streptophyta</taxon>
        <taxon>Embryophyta</taxon>
        <taxon>Tracheophyta</taxon>
        <taxon>Spermatophyta</taxon>
        <taxon>Magnoliopsida</taxon>
        <taxon>eudicotyledons</taxon>
        <taxon>Gunneridae</taxon>
        <taxon>Pentapetalae</taxon>
        <taxon>rosids</taxon>
        <taxon>malvids</taxon>
        <taxon>Brassicales</taxon>
        <taxon>Brassicaceae</taxon>
        <taxon>Coluteocarpeae</taxon>
        <taxon>Microthlaspi</taxon>
    </lineage>
</organism>
<dbReference type="Pfam" id="PF12776">
    <property type="entry name" value="Myb_DNA-bind_3"/>
    <property type="match status" value="1"/>
</dbReference>
<name>A0A6D2KD73_9BRAS</name>
<dbReference type="PANTHER" id="PTHR47584">
    <property type="match status" value="1"/>
</dbReference>
<dbReference type="AlphaFoldDB" id="A0A6D2KD73"/>
<protein>
    <recommendedName>
        <fullName evidence="2">Myb/SANT-like domain-containing protein</fullName>
    </recommendedName>
</protein>
<dbReference type="InterPro" id="IPR024752">
    <property type="entry name" value="Myb/SANT-like_dom"/>
</dbReference>
<keyword evidence="5" id="KW-1185">Reference proteome</keyword>
<evidence type="ECO:0000313" key="4">
    <source>
        <dbReference type="EMBL" id="CAA7054944.1"/>
    </source>
</evidence>
<feature type="region of interest" description="Disordered" evidence="1">
    <location>
        <begin position="187"/>
        <end position="221"/>
    </location>
</feature>
<accession>A0A6D2KD73</accession>
<feature type="region of interest" description="Disordered" evidence="1">
    <location>
        <begin position="127"/>
        <end position="169"/>
    </location>
</feature>
<evidence type="ECO:0000259" key="2">
    <source>
        <dbReference type="Pfam" id="PF12776"/>
    </source>
</evidence>
<dbReference type="OrthoDB" id="1109480at2759"/>
<dbReference type="InterPro" id="IPR045026">
    <property type="entry name" value="LIMYB"/>
</dbReference>
<dbReference type="Proteomes" id="UP000467841">
    <property type="component" value="Unassembled WGS sequence"/>
</dbReference>
<feature type="domain" description="Myb/SANT-like" evidence="2">
    <location>
        <begin position="1"/>
        <end position="89"/>
    </location>
</feature>
<sequence>MTRVLLELITLEKQDGNCRGKSLSEEGKKNVLKELAKQYPLNLTWNKIKNRLDTLKKQYELYRKITFGSTGLGHNSRTRTLDAPEHWWRDKILAYPEAAKLRSNPLRNLPLLDVVFRDETVVVEESWQPRRGVHRRLPPVDSENEYTNNEDGTERHDTRQDYSRDPSEIQEQDWFQNEPLEEVPDLPEVEPSLQPEHDSFTQPRVKSATRNRKRKHTPENSTLARIAATMEERNGILEQLTSSKTEAKNSTEERMALVVKYVRAVPDLVPMTPLYWASLDLIAINDVVRGLFLALPDDEKLPFLKRQTKESRNDFFDD</sequence>